<protein>
    <submittedName>
        <fullName evidence="1">Uncharacterized protein</fullName>
    </submittedName>
</protein>
<evidence type="ECO:0000313" key="2">
    <source>
        <dbReference type="Proteomes" id="UP000661012"/>
    </source>
</evidence>
<evidence type="ECO:0000313" key="1">
    <source>
        <dbReference type="EMBL" id="MBD8108927.1"/>
    </source>
</evidence>
<dbReference type="EMBL" id="JACYNN010000028">
    <property type="protein sequence ID" value="MBD8108927.1"/>
    <property type="molecule type" value="Genomic_DNA"/>
</dbReference>
<gene>
    <name evidence="1" type="ORF">IFT93_21375</name>
</gene>
<keyword evidence="2" id="KW-1185">Reference proteome</keyword>
<sequence>MTIKTKITAQPVLRDASGCWTHSEFFVPESDGGPVLEAEFRAWLTLHGLRSAASWMENEVTDEMMAAYDNGFSDFSAWLPVAPGPEWFVGSIHDTQAGPVCVWLRPVTGEGCAS</sequence>
<accession>A0ABR8ZYZ2</accession>
<organism evidence="1 2">
    <name type="scientific">Erwinia persicina</name>
    <dbReference type="NCBI Taxonomy" id="55211"/>
    <lineage>
        <taxon>Bacteria</taxon>
        <taxon>Pseudomonadati</taxon>
        <taxon>Pseudomonadota</taxon>
        <taxon>Gammaproteobacteria</taxon>
        <taxon>Enterobacterales</taxon>
        <taxon>Erwiniaceae</taxon>
        <taxon>Erwinia</taxon>
    </lineage>
</organism>
<dbReference type="Proteomes" id="UP000661012">
    <property type="component" value="Unassembled WGS sequence"/>
</dbReference>
<name>A0ABR8ZYZ2_9GAMM</name>
<proteinExistence type="predicted"/>
<reference evidence="1 2" key="1">
    <citation type="journal article" date="2020" name="FEMS Microbiol. Ecol.">
        <title>Temporal dynamics of bacterial communities during seed development and maturation.</title>
        <authorList>
            <person name="Chesneau G."/>
            <person name="Torres-Cortes G."/>
            <person name="Briand M."/>
            <person name="Darrasse A."/>
            <person name="Preveaux A."/>
            <person name="Marais C."/>
            <person name="Jacques M.A."/>
            <person name="Shade A."/>
            <person name="Barret M."/>
        </authorList>
    </citation>
    <scope>NUCLEOTIDE SEQUENCE [LARGE SCALE GENOMIC DNA]</scope>
    <source>
        <strain evidence="1 2">CFBP13732</strain>
    </source>
</reference>
<dbReference type="RefSeq" id="WP_048918355.1">
    <property type="nucleotide sequence ID" value="NZ_JACYNM010000028.1"/>
</dbReference>
<comment type="caution">
    <text evidence="1">The sequence shown here is derived from an EMBL/GenBank/DDBJ whole genome shotgun (WGS) entry which is preliminary data.</text>
</comment>